<accession>A0ACB6SBA0</accession>
<dbReference type="EMBL" id="MU006706">
    <property type="protein sequence ID" value="KAF2630865.1"/>
    <property type="molecule type" value="Genomic_DNA"/>
</dbReference>
<name>A0ACB6SBA0_9PLEO</name>
<proteinExistence type="predicted"/>
<organism evidence="1 2">
    <name type="scientific">Macroventuria anomochaeta</name>
    <dbReference type="NCBI Taxonomy" id="301207"/>
    <lineage>
        <taxon>Eukaryota</taxon>
        <taxon>Fungi</taxon>
        <taxon>Dikarya</taxon>
        <taxon>Ascomycota</taxon>
        <taxon>Pezizomycotina</taxon>
        <taxon>Dothideomycetes</taxon>
        <taxon>Pleosporomycetidae</taxon>
        <taxon>Pleosporales</taxon>
        <taxon>Pleosporineae</taxon>
        <taxon>Didymellaceae</taxon>
        <taxon>Macroventuria</taxon>
    </lineage>
</organism>
<evidence type="ECO:0000313" key="1">
    <source>
        <dbReference type="EMBL" id="KAF2630865.1"/>
    </source>
</evidence>
<evidence type="ECO:0000313" key="2">
    <source>
        <dbReference type="Proteomes" id="UP000799754"/>
    </source>
</evidence>
<keyword evidence="2" id="KW-1185">Reference proteome</keyword>
<dbReference type="Proteomes" id="UP000799754">
    <property type="component" value="Unassembled WGS sequence"/>
</dbReference>
<reference evidence="1" key="1">
    <citation type="journal article" date="2020" name="Stud. Mycol.">
        <title>101 Dothideomycetes genomes: a test case for predicting lifestyles and emergence of pathogens.</title>
        <authorList>
            <person name="Haridas S."/>
            <person name="Albert R."/>
            <person name="Binder M."/>
            <person name="Bloem J."/>
            <person name="Labutti K."/>
            <person name="Salamov A."/>
            <person name="Andreopoulos B."/>
            <person name="Baker S."/>
            <person name="Barry K."/>
            <person name="Bills G."/>
            <person name="Bluhm B."/>
            <person name="Cannon C."/>
            <person name="Castanera R."/>
            <person name="Culley D."/>
            <person name="Daum C."/>
            <person name="Ezra D."/>
            <person name="Gonzalez J."/>
            <person name="Henrissat B."/>
            <person name="Kuo A."/>
            <person name="Liang C."/>
            <person name="Lipzen A."/>
            <person name="Lutzoni F."/>
            <person name="Magnuson J."/>
            <person name="Mondo S."/>
            <person name="Nolan M."/>
            <person name="Ohm R."/>
            <person name="Pangilinan J."/>
            <person name="Park H.-J."/>
            <person name="Ramirez L."/>
            <person name="Alfaro M."/>
            <person name="Sun H."/>
            <person name="Tritt A."/>
            <person name="Yoshinaga Y."/>
            <person name="Zwiers L.-H."/>
            <person name="Turgeon B."/>
            <person name="Goodwin S."/>
            <person name="Spatafora J."/>
            <person name="Crous P."/>
            <person name="Grigoriev I."/>
        </authorList>
    </citation>
    <scope>NUCLEOTIDE SEQUENCE</scope>
    <source>
        <strain evidence="1">CBS 525.71</strain>
    </source>
</reference>
<protein>
    <submittedName>
        <fullName evidence="1">Uncharacterized protein</fullName>
    </submittedName>
</protein>
<comment type="caution">
    <text evidence="1">The sequence shown here is derived from an EMBL/GenBank/DDBJ whole genome shotgun (WGS) entry which is preliminary data.</text>
</comment>
<gene>
    <name evidence="1" type="ORF">BU25DRAFT_249975</name>
</gene>
<sequence length="168" mass="18520">MSVQQDHLSMSMTQNKVWVTHLRITLCSSRFPPFLSSRPSQYLNMTIPALSGSTFPIPATFPHFSVANAPLTTRLTLRANTPSYFSLTAGLTRGKLTTVSRYSQICSCCTSAWYPLVASRICESVHGLQATIGACEVTGTTSAGQPDKRWKMIVPHPGRREVDHMFAL</sequence>